<evidence type="ECO:0008006" key="4">
    <source>
        <dbReference type="Google" id="ProtNLM"/>
    </source>
</evidence>
<dbReference type="Proteomes" id="UP000009022">
    <property type="component" value="Unassembled WGS sequence"/>
</dbReference>
<keyword evidence="1" id="KW-0472">Membrane</keyword>
<protein>
    <recommendedName>
        <fullName evidence="4">FZ domain-containing protein</fullName>
    </recommendedName>
</protein>
<dbReference type="InterPro" id="IPR036790">
    <property type="entry name" value="Frizzled_dom_sf"/>
</dbReference>
<gene>
    <name evidence="2" type="ORF">TRIADDRAFT_58365</name>
</gene>
<evidence type="ECO:0000313" key="2">
    <source>
        <dbReference type="EMBL" id="EDV23265.1"/>
    </source>
</evidence>
<dbReference type="KEGG" id="tad:TRIADDRAFT_58365"/>
<dbReference type="HOGENOM" id="CLU_067673_0_0_1"/>
<reference evidence="2 3" key="1">
    <citation type="journal article" date="2008" name="Nature">
        <title>The Trichoplax genome and the nature of placozoans.</title>
        <authorList>
            <person name="Srivastava M."/>
            <person name="Begovic E."/>
            <person name="Chapman J."/>
            <person name="Putnam N.H."/>
            <person name="Hellsten U."/>
            <person name="Kawashima T."/>
            <person name="Kuo A."/>
            <person name="Mitros T."/>
            <person name="Salamov A."/>
            <person name="Carpenter M.L."/>
            <person name="Signorovitch A.Y."/>
            <person name="Moreno M.A."/>
            <person name="Kamm K."/>
            <person name="Grimwood J."/>
            <person name="Schmutz J."/>
            <person name="Shapiro H."/>
            <person name="Grigoriev I.V."/>
            <person name="Buss L.W."/>
            <person name="Schierwater B."/>
            <person name="Dellaporta S.L."/>
            <person name="Rokhsar D.S."/>
        </authorList>
    </citation>
    <scope>NUCLEOTIDE SEQUENCE [LARGE SCALE GENOMIC DNA]</scope>
    <source>
        <strain evidence="2 3">Grell-BS-1999</strain>
    </source>
</reference>
<dbReference type="InParanoid" id="B3S1W7"/>
<dbReference type="CTD" id="6755700"/>
<proteinExistence type="predicted"/>
<feature type="transmembrane region" description="Helical" evidence="1">
    <location>
        <begin position="268"/>
        <end position="285"/>
    </location>
</feature>
<dbReference type="RefSeq" id="XP_002114175.1">
    <property type="nucleotide sequence ID" value="XM_002114139.1"/>
</dbReference>
<keyword evidence="1" id="KW-0812">Transmembrane</keyword>
<dbReference type="GeneID" id="6755700"/>
<dbReference type="Gene3D" id="1.10.2000.10">
    <property type="entry name" value="Frizzled cysteine-rich domain"/>
    <property type="match status" value="1"/>
</dbReference>
<accession>B3S1W7</accession>
<keyword evidence="3" id="KW-1185">Reference proteome</keyword>
<evidence type="ECO:0000256" key="1">
    <source>
        <dbReference type="SAM" id="Phobius"/>
    </source>
</evidence>
<dbReference type="PhylomeDB" id="B3S1W7"/>
<sequence length="286" mass="31467">MQVHVFSNIDSCSTLDIRTSQFCGSTFQTPTVASKFQTLQFHTHANAFDRLPSLSNSCKNAIKKVLCRFSFPQCVPTNKTVIWYNTASVCSQMNSICGKAALNFTYMCARSPKIESLTTCVSPPRMNMTAGRPTGGPTSGQPRCPTLPPNIKFPKWILSVLSNRRLRSAMSIKASIGGFNNISNQCIQRSVDAVCRSVPYCSPDGTKLLLSMNEKTCESRTNCLPTKGKEMLNYIMGCSGFPAENSQQISIQNTQGYSGSDVNSAQRIILTLNCLLYMIIVVFMLV</sequence>
<dbReference type="AlphaFoldDB" id="B3S1W7"/>
<organism evidence="2 3">
    <name type="scientific">Trichoplax adhaerens</name>
    <name type="common">Trichoplax reptans</name>
    <dbReference type="NCBI Taxonomy" id="10228"/>
    <lineage>
        <taxon>Eukaryota</taxon>
        <taxon>Metazoa</taxon>
        <taxon>Placozoa</taxon>
        <taxon>Uniplacotomia</taxon>
        <taxon>Trichoplacea</taxon>
        <taxon>Trichoplacidae</taxon>
        <taxon>Trichoplax</taxon>
    </lineage>
</organism>
<evidence type="ECO:0000313" key="3">
    <source>
        <dbReference type="Proteomes" id="UP000009022"/>
    </source>
</evidence>
<name>B3S1W7_TRIAD</name>
<keyword evidence="1" id="KW-1133">Transmembrane helix</keyword>
<dbReference type="EMBL" id="DS985247">
    <property type="protein sequence ID" value="EDV23265.1"/>
    <property type="molecule type" value="Genomic_DNA"/>
</dbReference>